<evidence type="ECO:0000313" key="2">
    <source>
        <dbReference type="Proteomes" id="UP001212411"/>
    </source>
</evidence>
<gene>
    <name evidence="1" type="ORF">SOMG_02334</name>
</gene>
<evidence type="ECO:0000313" key="1">
    <source>
        <dbReference type="EMBL" id="WBW71006.1"/>
    </source>
</evidence>
<accession>A0AAE9W6R0</accession>
<sequence>MRTVANAFYEYRGSLKDASREQTIQLSYCRPKHARFLAHLESDSSGVEQTANELHSLIHWLPYILS</sequence>
<dbReference type="Proteomes" id="UP001212411">
    <property type="component" value="Chromosome 1"/>
</dbReference>
<organism evidence="1 2">
    <name type="scientific">Schizosaccharomyces osmophilus</name>
    <dbReference type="NCBI Taxonomy" id="2545709"/>
    <lineage>
        <taxon>Eukaryota</taxon>
        <taxon>Fungi</taxon>
        <taxon>Dikarya</taxon>
        <taxon>Ascomycota</taxon>
        <taxon>Taphrinomycotina</taxon>
        <taxon>Schizosaccharomycetes</taxon>
        <taxon>Schizosaccharomycetales</taxon>
        <taxon>Schizosaccharomycetaceae</taxon>
        <taxon>Schizosaccharomyces</taxon>
    </lineage>
</organism>
<dbReference type="GeneID" id="80875815"/>
<dbReference type="AlphaFoldDB" id="A0AAE9W6R0"/>
<protein>
    <submittedName>
        <fullName evidence="1">Uncharacterized protein</fullName>
    </submittedName>
</protein>
<reference evidence="1 2" key="1">
    <citation type="journal article" date="2023" name="G3 (Bethesda)">
        <title>A high-quality reference genome for the fission yeast Schizosaccharomyces osmophilus.</title>
        <authorList>
            <person name="Jia G.S."/>
            <person name="Zhang W.C."/>
            <person name="Liang Y."/>
            <person name="Liu X.H."/>
            <person name="Rhind N."/>
            <person name="Pidoux A."/>
            <person name="Brysch-Herzberg M."/>
            <person name="Du L.L."/>
        </authorList>
    </citation>
    <scope>NUCLEOTIDE SEQUENCE [LARGE SCALE GENOMIC DNA]</scope>
    <source>
        <strain evidence="1 2">CBS 15793</strain>
    </source>
</reference>
<dbReference type="RefSeq" id="XP_056035249.1">
    <property type="nucleotide sequence ID" value="XM_056181126.1"/>
</dbReference>
<proteinExistence type="predicted"/>
<dbReference type="EMBL" id="CP115611">
    <property type="protein sequence ID" value="WBW71006.1"/>
    <property type="molecule type" value="Genomic_DNA"/>
</dbReference>
<keyword evidence="2" id="KW-1185">Reference proteome</keyword>
<dbReference type="KEGG" id="som:SOMG_02334"/>
<name>A0AAE9W6R0_9SCHI</name>